<proteinExistence type="predicted"/>
<dbReference type="Proteomes" id="UP001058317">
    <property type="component" value="Plasmid pKAM621_3"/>
</dbReference>
<keyword evidence="1" id="KW-0614">Plasmid</keyword>
<evidence type="ECO:0000313" key="1">
    <source>
        <dbReference type="EMBL" id="BDO00329.1"/>
    </source>
</evidence>
<evidence type="ECO:0008006" key="3">
    <source>
        <dbReference type="Google" id="ProtNLM"/>
    </source>
</evidence>
<accession>A0AAD1P3A1</accession>
<reference evidence="1" key="1">
    <citation type="submission" date="2022-07" db="EMBL/GenBank/DDBJ databases">
        <title>Complete genome sequence of carbapenem-resistant Citrobacter spp. in Japan.</title>
        <authorList>
            <person name="Maehana S."/>
            <person name="Suzuki M."/>
            <person name="Kitasato H."/>
        </authorList>
    </citation>
    <scope>NUCLEOTIDE SEQUENCE</scope>
    <source>
        <strain evidence="1">KAM621</strain>
        <plasmid evidence="1">pKAM621_3</plasmid>
    </source>
</reference>
<gene>
    <name evidence="1" type="ORF">KAM621c_54330</name>
</gene>
<dbReference type="EMBL" id="AP026385">
    <property type="protein sequence ID" value="BDO00329.1"/>
    <property type="molecule type" value="Genomic_DNA"/>
</dbReference>
<name>A0AAD1P3A1_CITBR</name>
<geneLocation type="plasmid" evidence="1 2">
    <name>pKAM621_3</name>
</geneLocation>
<evidence type="ECO:0000313" key="2">
    <source>
        <dbReference type="Proteomes" id="UP001058317"/>
    </source>
</evidence>
<organism evidence="1 2">
    <name type="scientific">Citrobacter braakii</name>
    <dbReference type="NCBI Taxonomy" id="57706"/>
    <lineage>
        <taxon>Bacteria</taxon>
        <taxon>Pseudomonadati</taxon>
        <taxon>Pseudomonadota</taxon>
        <taxon>Gammaproteobacteria</taxon>
        <taxon>Enterobacterales</taxon>
        <taxon>Enterobacteriaceae</taxon>
        <taxon>Citrobacter</taxon>
        <taxon>Citrobacter freundii complex</taxon>
    </lineage>
</organism>
<dbReference type="AlphaFoldDB" id="A0AAD1P3A1"/>
<protein>
    <recommendedName>
        <fullName evidence="3">Antirestriction protein ArdR</fullName>
    </recommendedName>
</protein>
<sequence>MHSVSGYYILSVSYNTDKGEHMDHVGIAKVWRQRNQEHADSGVVLIWDGEAYGWKNVLRDPQHERPGAIAVDAEGNMFIAEGGNDYDGAKCWVVFQES</sequence>